<protein>
    <submittedName>
        <fullName evidence="2">Uncharacterized protein</fullName>
    </submittedName>
</protein>
<feature type="region of interest" description="Disordered" evidence="1">
    <location>
        <begin position="39"/>
        <end position="71"/>
    </location>
</feature>
<evidence type="ECO:0000256" key="1">
    <source>
        <dbReference type="SAM" id="MobiDB-lite"/>
    </source>
</evidence>
<accession>A0A5B7GMS7</accession>
<organism evidence="2 3">
    <name type="scientific">Portunus trituberculatus</name>
    <name type="common">Swimming crab</name>
    <name type="synonym">Neptunus trituberculatus</name>
    <dbReference type="NCBI Taxonomy" id="210409"/>
    <lineage>
        <taxon>Eukaryota</taxon>
        <taxon>Metazoa</taxon>
        <taxon>Ecdysozoa</taxon>
        <taxon>Arthropoda</taxon>
        <taxon>Crustacea</taxon>
        <taxon>Multicrustacea</taxon>
        <taxon>Malacostraca</taxon>
        <taxon>Eumalacostraca</taxon>
        <taxon>Eucarida</taxon>
        <taxon>Decapoda</taxon>
        <taxon>Pleocyemata</taxon>
        <taxon>Brachyura</taxon>
        <taxon>Eubrachyura</taxon>
        <taxon>Portunoidea</taxon>
        <taxon>Portunidae</taxon>
        <taxon>Portuninae</taxon>
        <taxon>Portunus</taxon>
    </lineage>
</organism>
<sequence>MKMTLLYMASSINLVPIIGDKIEIFEKIEKLKQCHEKALLGEENPTTTAKDSESPAPEECATEGVEHPAPWPSALPLTITWLDLQDYT</sequence>
<evidence type="ECO:0000313" key="3">
    <source>
        <dbReference type="Proteomes" id="UP000324222"/>
    </source>
</evidence>
<keyword evidence="3" id="KW-1185">Reference proteome</keyword>
<dbReference type="Proteomes" id="UP000324222">
    <property type="component" value="Unassembled WGS sequence"/>
</dbReference>
<dbReference type="EMBL" id="VSRR010015781">
    <property type="protein sequence ID" value="MPC58547.1"/>
    <property type="molecule type" value="Genomic_DNA"/>
</dbReference>
<gene>
    <name evidence="2" type="ORF">E2C01_052553</name>
</gene>
<proteinExistence type="predicted"/>
<name>A0A5B7GMS7_PORTR</name>
<comment type="caution">
    <text evidence="2">The sequence shown here is derived from an EMBL/GenBank/DDBJ whole genome shotgun (WGS) entry which is preliminary data.</text>
</comment>
<evidence type="ECO:0000313" key="2">
    <source>
        <dbReference type="EMBL" id="MPC58547.1"/>
    </source>
</evidence>
<reference evidence="2 3" key="1">
    <citation type="submission" date="2019-05" db="EMBL/GenBank/DDBJ databases">
        <title>Another draft genome of Portunus trituberculatus and its Hox gene families provides insights of decapod evolution.</title>
        <authorList>
            <person name="Jeong J.-H."/>
            <person name="Song I."/>
            <person name="Kim S."/>
            <person name="Choi T."/>
            <person name="Kim D."/>
            <person name="Ryu S."/>
            <person name="Kim W."/>
        </authorList>
    </citation>
    <scope>NUCLEOTIDE SEQUENCE [LARGE SCALE GENOMIC DNA]</scope>
    <source>
        <tissue evidence="2">Muscle</tissue>
    </source>
</reference>
<dbReference type="AlphaFoldDB" id="A0A5B7GMS7"/>